<keyword evidence="1" id="KW-0732">Signal</keyword>
<feature type="chain" id="PRO_5015662287" evidence="1">
    <location>
        <begin position="28"/>
        <end position="141"/>
    </location>
</feature>
<evidence type="ECO:0000313" key="3">
    <source>
        <dbReference type="Proteomes" id="UP000244168"/>
    </source>
</evidence>
<gene>
    <name evidence="2" type="ORF">C8P68_107224</name>
</gene>
<dbReference type="InterPro" id="IPR011467">
    <property type="entry name" value="DUF1573"/>
</dbReference>
<accession>A0A2T5J6I1</accession>
<feature type="signal peptide" evidence="1">
    <location>
        <begin position="1"/>
        <end position="27"/>
    </location>
</feature>
<dbReference type="EMBL" id="QAOQ01000007">
    <property type="protein sequence ID" value="PTQ94158.1"/>
    <property type="molecule type" value="Genomic_DNA"/>
</dbReference>
<dbReference type="PANTHER" id="PTHR37833">
    <property type="entry name" value="LIPOPROTEIN-RELATED"/>
    <property type="match status" value="1"/>
</dbReference>
<dbReference type="AlphaFoldDB" id="A0A2T5J6I1"/>
<dbReference type="PANTHER" id="PTHR37833:SF1">
    <property type="entry name" value="SIGNAL PEPTIDE PROTEIN"/>
    <property type="match status" value="1"/>
</dbReference>
<evidence type="ECO:0000313" key="2">
    <source>
        <dbReference type="EMBL" id="PTQ94158.1"/>
    </source>
</evidence>
<comment type="caution">
    <text evidence="2">The sequence shown here is derived from an EMBL/GenBank/DDBJ whole genome shotgun (WGS) entry which is preliminary data.</text>
</comment>
<evidence type="ECO:0000256" key="1">
    <source>
        <dbReference type="SAM" id="SignalP"/>
    </source>
</evidence>
<dbReference type="Pfam" id="PF07610">
    <property type="entry name" value="DUF1573"/>
    <property type="match status" value="1"/>
</dbReference>
<dbReference type="Gene3D" id="2.60.40.10">
    <property type="entry name" value="Immunoglobulins"/>
    <property type="match status" value="1"/>
</dbReference>
<name>A0A2T5J6I1_9SPHI</name>
<reference evidence="2 3" key="1">
    <citation type="submission" date="2018-04" db="EMBL/GenBank/DDBJ databases">
        <title>Genomic Encyclopedia of Archaeal and Bacterial Type Strains, Phase II (KMG-II): from individual species to whole genera.</title>
        <authorList>
            <person name="Goeker M."/>
        </authorList>
    </citation>
    <scope>NUCLEOTIDE SEQUENCE [LARGE SCALE GENOMIC DNA]</scope>
    <source>
        <strain evidence="2 3">DSM 26809</strain>
    </source>
</reference>
<dbReference type="Proteomes" id="UP000244168">
    <property type="component" value="Unassembled WGS sequence"/>
</dbReference>
<protein>
    <submittedName>
        <fullName evidence="2">Uncharacterized protein DUF1573</fullName>
    </submittedName>
</protein>
<proteinExistence type="predicted"/>
<dbReference type="InterPro" id="IPR013783">
    <property type="entry name" value="Ig-like_fold"/>
</dbReference>
<sequence length="141" mass="15063">MSNNIRIMKKLIILCAVVFGFALSASAQDNTKPEFKFNEEKHDFGKIPQGKPVTTIFSYTNVGQEPLIVTQVQPQCGCTIADFTKTPVKKGETGTIKITYNAAVVAPFNKAITITSNAATPTKVISIVGEVTPAPSSTGTK</sequence>
<keyword evidence="3" id="KW-1185">Reference proteome</keyword>
<organism evidence="2 3">
    <name type="scientific">Mucilaginibacter yixingensis</name>
    <dbReference type="NCBI Taxonomy" id="1295612"/>
    <lineage>
        <taxon>Bacteria</taxon>
        <taxon>Pseudomonadati</taxon>
        <taxon>Bacteroidota</taxon>
        <taxon>Sphingobacteriia</taxon>
        <taxon>Sphingobacteriales</taxon>
        <taxon>Sphingobacteriaceae</taxon>
        <taxon>Mucilaginibacter</taxon>
    </lineage>
</organism>